<feature type="non-terminal residue" evidence="1">
    <location>
        <position position="1"/>
    </location>
</feature>
<dbReference type="EMBL" id="CM011686">
    <property type="protein sequence ID" value="TMS11907.1"/>
    <property type="molecule type" value="Genomic_DNA"/>
</dbReference>
<gene>
    <name evidence="1" type="ORF">E3U43_019298</name>
</gene>
<dbReference type="Proteomes" id="UP000793456">
    <property type="component" value="Chromosome XIII"/>
</dbReference>
<organism evidence="1 2">
    <name type="scientific">Larimichthys crocea</name>
    <name type="common">Large yellow croaker</name>
    <name type="synonym">Pseudosciaena crocea</name>
    <dbReference type="NCBI Taxonomy" id="215358"/>
    <lineage>
        <taxon>Eukaryota</taxon>
        <taxon>Metazoa</taxon>
        <taxon>Chordata</taxon>
        <taxon>Craniata</taxon>
        <taxon>Vertebrata</taxon>
        <taxon>Euteleostomi</taxon>
        <taxon>Actinopterygii</taxon>
        <taxon>Neopterygii</taxon>
        <taxon>Teleostei</taxon>
        <taxon>Neoteleostei</taxon>
        <taxon>Acanthomorphata</taxon>
        <taxon>Eupercaria</taxon>
        <taxon>Sciaenidae</taxon>
        <taxon>Larimichthys</taxon>
    </lineage>
</organism>
<proteinExistence type="predicted"/>
<comment type="caution">
    <text evidence="1">The sequence shown here is derived from an EMBL/GenBank/DDBJ whole genome shotgun (WGS) entry which is preliminary data.</text>
</comment>
<sequence length="70" mass="8021">RESRFRPGGSVPFVGLCHRERRGERALPVCAAFSNHLCSERTRVTAARQEERLHLFAQKRECGGKKQQDL</sequence>
<evidence type="ECO:0000313" key="1">
    <source>
        <dbReference type="EMBL" id="TMS11907.1"/>
    </source>
</evidence>
<name>A0ACD3QXM8_LARCR</name>
<protein>
    <submittedName>
        <fullName evidence="1">Uncharacterized protein</fullName>
    </submittedName>
</protein>
<evidence type="ECO:0000313" key="2">
    <source>
        <dbReference type="Proteomes" id="UP000793456"/>
    </source>
</evidence>
<accession>A0ACD3QXM8</accession>
<keyword evidence="2" id="KW-1185">Reference proteome</keyword>
<reference evidence="1" key="1">
    <citation type="submission" date="2018-11" db="EMBL/GenBank/DDBJ databases">
        <title>The sequence and de novo assembly of Larimichthys crocea genome using PacBio and Hi-C technologies.</title>
        <authorList>
            <person name="Xu P."/>
            <person name="Chen B."/>
            <person name="Zhou Z."/>
            <person name="Ke Q."/>
            <person name="Wu Y."/>
            <person name="Bai H."/>
            <person name="Pu F."/>
        </authorList>
    </citation>
    <scope>NUCLEOTIDE SEQUENCE</scope>
    <source>
        <tissue evidence="1">Muscle</tissue>
    </source>
</reference>